<gene>
    <name evidence="2" type="ORF">E1I69_17415</name>
</gene>
<comment type="caution">
    <text evidence="2">The sequence shown here is derived from an EMBL/GenBank/DDBJ whole genome shotgun (WGS) entry which is preliminary data.</text>
</comment>
<accession>A0A4V3V7E8</accession>
<dbReference type="AlphaFoldDB" id="A0A4V3V7E8"/>
<dbReference type="Pfam" id="PF08378">
    <property type="entry name" value="NERD"/>
    <property type="match status" value="1"/>
</dbReference>
<evidence type="ECO:0000313" key="2">
    <source>
        <dbReference type="EMBL" id="THE10833.1"/>
    </source>
</evidence>
<keyword evidence="3" id="KW-1185">Reference proteome</keyword>
<organism evidence="2 3">
    <name type="scientific">Bacillus timonensis</name>
    <dbReference type="NCBI Taxonomy" id="1033734"/>
    <lineage>
        <taxon>Bacteria</taxon>
        <taxon>Bacillati</taxon>
        <taxon>Bacillota</taxon>
        <taxon>Bacilli</taxon>
        <taxon>Bacillales</taxon>
        <taxon>Bacillaceae</taxon>
        <taxon>Bacillus</taxon>
    </lineage>
</organism>
<dbReference type="RefSeq" id="WP_136380840.1">
    <property type="nucleotide sequence ID" value="NZ_SLUB01000039.1"/>
</dbReference>
<evidence type="ECO:0000259" key="1">
    <source>
        <dbReference type="PROSITE" id="PS50965"/>
    </source>
</evidence>
<dbReference type="InterPro" id="IPR011528">
    <property type="entry name" value="NERD"/>
</dbReference>
<evidence type="ECO:0000313" key="3">
    <source>
        <dbReference type="Proteomes" id="UP000306477"/>
    </source>
</evidence>
<dbReference type="EMBL" id="SLUB01000039">
    <property type="protein sequence ID" value="THE10833.1"/>
    <property type="molecule type" value="Genomic_DNA"/>
</dbReference>
<sequence>MIVKERTESDELLKMRSLYTRMELTQEEKLHYFNLEKGYEGEVAFDRKAECLQEERYLINDLLLKLNNSYFQIDTTLISQEVIRLLDVKNFEGDFCLEKDRFYAVKTGREYKNPIEQLNKCTSQFRQLLRDLKLNFLVEASVIFINPEFTLYNAQIDQPVILPNQVNHFFRNLNSTSSKLNAGHEKLAKQLISLHRTNNPYSQVPKYQYEQLKKKIYCKFCSSFLVSLQNHFFVCAKCGENETVEDTILRNVKEFKLLFPERKITTTNIYEWCNVDLTKRTFCRVLKKNFTAVGKTSDSYYI</sequence>
<name>A0A4V3V7E8_9BACI</name>
<reference evidence="2 3" key="1">
    <citation type="journal article" date="2019" name="Indoor Air">
        <title>Impacts of indoor surface finishes on bacterial viability.</title>
        <authorList>
            <person name="Hu J."/>
            <person name="Maamar S.B."/>
            <person name="Glawe A.J."/>
            <person name="Gottel N."/>
            <person name="Gilbert J.A."/>
            <person name="Hartmann E.M."/>
        </authorList>
    </citation>
    <scope>NUCLEOTIDE SEQUENCE [LARGE SCALE GENOMIC DNA]</scope>
    <source>
        <strain evidence="2 3">AF060A6</strain>
    </source>
</reference>
<feature type="domain" description="NERD" evidence="1">
    <location>
        <begin position="37"/>
        <end position="151"/>
    </location>
</feature>
<proteinExistence type="predicted"/>
<dbReference type="PROSITE" id="PS50965">
    <property type="entry name" value="NERD"/>
    <property type="match status" value="1"/>
</dbReference>
<protein>
    <submittedName>
        <fullName evidence="2">NERD domain-containing protein</fullName>
    </submittedName>
</protein>
<dbReference type="OrthoDB" id="2164794at2"/>
<dbReference type="Proteomes" id="UP000306477">
    <property type="component" value="Unassembled WGS sequence"/>
</dbReference>